<dbReference type="PANTHER" id="PTHR42756:SF2">
    <property type="entry name" value="MARR FAMILY REGULATORY PROTEIN"/>
    <property type="match status" value="1"/>
</dbReference>
<dbReference type="InterPro" id="IPR000835">
    <property type="entry name" value="HTH_MarR-typ"/>
</dbReference>
<dbReference type="Gene3D" id="1.10.10.10">
    <property type="entry name" value="Winged helix-like DNA-binding domain superfamily/Winged helix DNA-binding domain"/>
    <property type="match status" value="1"/>
</dbReference>
<dbReference type="GO" id="GO:0003700">
    <property type="term" value="F:DNA-binding transcription factor activity"/>
    <property type="evidence" value="ECO:0007669"/>
    <property type="project" value="InterPro"/>
</dbReference>
<protein>
    <submittedName>
        <fullName evidence="5">MarR family transcriptional regulator</fullName>
    </submittedName>
</protein>
<accession>A0A7I8DNQ6</accession>
<reference evidence="5 6" key="1">
    <citation type="submission" date="2020-08" db="EMBL/GenBank/DDBJ databases">
        <title>Draft genome sequencing of an Anaerocolumna strain isolated from anoxic soil subjected to BSD treatment.</title>
        <authorList>
            <person name="Uek A."/>
            <person name="Tonouchi A."/>
        </authorList>
    </citation>
    <scope>NUCLEOTIDE SEQUENCE [LARGE SCALE GENOMIC DNA]</scope>
    <source>
        <strain evidence="5 6">CTTW</strain>
    </source>
</reference>
<gene>
    <name evidence="5" type="ORF">bsdcttw_17360</name>
</gene>
<dbReference type="PRINTS" id="PR00598">
    <property type="entry name" value="HTHMARR"/>
</dbReference>
<dbReference type="SMART" id="SM00347">
    <property type="entry name" value="HTH_MARR"/>
    <property type="match status" value="1"/>
</dbReference>
<sequence>MNTIGQVNAAIYRNMQMLISSRLSELNIKNGQYDFFFVISLNEGISQKQLSEHLHIGKSTTAKAVKNLVSKGYVVKHKDKKDVRVDHLYLTELGRKEAPTVAKIFQENLDVASKGLSDEESEQLLFLMNKVLNNLIIENATLSGRDIEIE</sequence>
<dbReference type="Pfam" id="PF12802">
    <property type="entry name" value="MarR_2"/>
    <property type="match status" value="1"/>
</dbReference>
<dbReference type="EMBL" id="AP023368">
    <property type="protein sequence ID" value="BCJ98695.1"/>
    <property type="molecule type" value="Genomic_DNA"/>
</dbReference>
<dbReference type="PANTHER" id="PTHR42756">
    <property type="entry name" value="TRANSCRIPTIONAL REGULATOR, MARR"/>
    <property type="match status" value="1"/>
</dbReference>
<keyword evidence="2" id="KW-0238">DNA-binding</keyword>
<keyword evidence="1" id="KW-0805">Transcription regulation</keyword>
<dbReference type="RefSeq" id="WP_185259012.1">
    <property type="nucleotide sequence ID" value="NZ_AP023368.1"/>
</dbReference>
<evidence type="ECO:0000256" key="1">
    <source>
        <dbReference type="ARBA" id="ARBA00023015"/>
    </source>
</evidence>
<keyword evidence="6" id="KW-1185">Reference proteome</keyword>
<evidence type="ECO:0000256" key="2">
    <source>
        <dbReference type="ARBA" id="ARBA00023125"/>
    </source>
</evidence>
<dbReference type="InterPro" id="IPR036388">
    <property type="entry name" value="WH-like_DNA-bd_sf"/>
</dbReference>
<dbReference type="GO" id="GO:0003677">
    <property type="term" value="F:DNA binding"/>
    <property type="evidence" value="ECO:0007669"/>
    <property type="project" value="UniProtKB-KW"/>
</dbReference>
<feature type="domain" description="HTH marR-type" evidence="4">
    <location>
        <begin position="1"/>
        <end position="133"/>
    </location>
</feature>
<evidence type="ECO:0000313" key="6">
    <source>
        <dbReference type="Proteomes" id="UP000515703"/>
    </source>
</evidence>
<dbReference type="Proteomes" id="UP000515703">
    <property type="component" value="Chromosome"/>
</dbReference>
<dbReference type="AlphaFoldDB" id="A0A7I8DNQ6"/>
<dbReference type="PROSITE" id="PS50995">
    <property type="entry name" value="HTH_MARR_2"/>
    <property type="match status" value="1"/>
</dbReference>
<evidence type="ECO:0000313" key="5">
    <source>
        <dbReference type="EMBL" id="BCJ98695.1"/>
    </source>
</evidence>
<keyword evidence="3" id="KW-0804">Transcription</keyword>
<dbReference type="InterPro" id="IPR036390">
    <property type="entry name" value="WH_DNA-bd_sf"/>
</dbReference>
<proteinExistence type="predicted"/>
<dbReference type="KEGG" id="acht:bsdcttw_17360"/>
<organism evidence="5 6">
    <name type="scientific">Anaerocolumna chitinilytica</name>
    <dbReference type="NCBI Taxonomy" id="1727145"/>
    <lineage>
        <taxon>Bacteria</taxon>
        <taxon>Bacillati</taxon>
        <taxon>Bacillota</taxon>
        <taxon>Clostridia</taxon>
        <taxon>Lachnospirales</taxon>
        <taxon>Lachnospiraceae</taxon>
        <taxon>Anaerocolumna</taxon>
    </lineage>
</organism>
<dbReference type="SUPFAM" id="SSF46785">
    <property type="entry name" value="Winged helix' DNA-binding domain"/>
    <property type="match status" value="1"/>
</dbReference>
<evidence type="ECO:0000256" key="3">
    <source>
        <dbReference type="ARBA" id="ARBA00023163"/>
    </source>
</evidence>
<name>A0A7I8DNQ6_9FIRM</name>
<evidence type="ECO:0000259" key="4">
    <source>
        <dbReference type="PROSITE" id="PS50995"/>
    </source>
</evidence>
<reference evidence="5 6" key="2">
    <citation type="submission" date="2020-08" db="EMBL/GenBank/DDBJ databases">
        <authorList>
            <person name="Ueki A."/>
            <person name="Tonouchi A."/>
        </authorList>
    </citation>
    <scope>NUCLEOTIDE SEQUENCE [LARGE SCALE GENOMIC DNA]</scope>
    <source>
        <strain evidence="5 6">CTTW</strain>
    </source>
</reference>